<dbReference type="GO" id="GO:0000329">
    <property type="term" value="C:fungal-type vacuole membrane"/>
    <property type="evidence" value="ECO:0007669"/>
    <property type="project" value="InterPro"/>
</dbReference>
<reference evidence="6" key="2">
    <citation type="submission" date="2023-01" db="EMBL/GenBank/DDBJ databases">
        <authorList>
            <person name="Petersen C."/>
        </authorList>
    </citation>
    <scope>NUCLEOTIDE SEQUENCE</scope>
    <source>
        <strain evidence="6">IBT 17514</strain>
    </source>
</reference>
<feature type="region of interest" description="Disordered" evidence="1">
    <location>
        <begin position="57"/>
        <end position="83"/>
    </location>
</feature>
<proteinExistence type="predicted"/>
<feature type="transmembrane region" description="Helical" evidence="2">
    <location>
        <begin position="91"/>
        <end position="110"/>
    </location>
</feature>
<feature type="compositionally biased region" description="Low complexity" evidence="1">
    <location>
        <begin position="62"/>
        <end position="74"/>
    </location>
</feature>
<feature type="domain" description="Tag1-like fourth Ig-like" evidence="4">
    <location>
        <begin position="601"/>
        <end position="715"/>
    </location>
</feature>
<protein>
    <recommendedName>
        <fullName evidence="8">Pre-rRNA processing protein</fullName>
    </recommendedName>
</protein>
<dbReference type="Pfam" id="PF26174">
    <property type="entry name" value="LEA-2_1"/>
    <property type="match status" value="1"/>
</dbReference>
<dbReference type="Proteomes" id="UP001215712">
    <property type="component" value="Unassembled WGS sequence"/>
</dbReference>
<evidence type="ECO:0000313" key="7">
    <source>
        <dbReference type="Proteomes" id="UP001215712"/>
    </source>
</evidence>
<evidence type="ECO:0000256" key="1">
    <source>
        <dbReference type="SAM" id="MobiDB-lite"/>
    </source>
</evidence>
<name>A0AAD6H9V2_9EURO</name>
<dbReference type="PANTHER" id="PTHR35895">
    <property type="entry name" value="CHROMOSOME 16, WHOLE GENOME SHOTGUN SEQUENCE"/>
    <property type="match status" value="1"/>
</dbReference>
<dbReference type="PANTHER" id="PTHR35895:SF3">
    <property type="entry name" value="PRE-RRNA PROCESSING PROTEIN"/>
    <property type="match status" value="1"/>
</dbReference>
<dbReference type="InterPro" id="IPR059065">
    <property type="entry name" value="Ig_Tag1-like_4th"/>
</dbReference>
<dbReference type="InterPro" id="IPR055011">
    <property type="entry name" value="Tag1_C"/>
</dbReference>
<dbReference type="AlphaFoldDB" id="A0AAD6H9V2"/>
<keyword evidence="7" id="KW-1185">Reference proteome</keyword>
<evidence type="ECO:0000259" key="4">
    <source>
        <dbReference type="Pfam" id="PF26150"/>
    </source>
</evidence>
<dbReference type="InterPro" id="IPR059066">
    <property type="entry name" value="Ig_Tag1-like_5th"/>
</dbReference>
<accession>A0AAD6H9V2</accession>
<feature type="region of interest" description="Disordered" evidence="1">
    <location>
        <begin position="1"/>
        <end position="44"/>
    </location>
</feature>
<dbReference type="EMBL" id="JAQJAN010000025">
    <property type="protein sequence ID" value="KAJ5699196.1"/>
    <property type="molecule type" value="Genomic_DNA"/>
</dbReference>
<sequence length="864" mass="92939">MADEEASRPLLEGHARSSEENRLTPGSSTRPSQRRSFELSSESTPLLHRRDDIVITYGTDGGPSISPSIISEAGPSDDEPSKKSRIRWPTVISLVGLTTAILAILVFAFATPAVVKEYAQEAAVFQPTALSIDSTTPEGVRARIQGTFFMDSARVKSKSVRNYGRFMTWIAREIETGSSDVDVYLPEYGNVLIGNAALPNIKVNIRNGHQNEIDFLTDLTAGDVKGIHGIAMDWIEGRLARLRVKGKATLHLKSGLLALGTQVLADTITFEENDFPALPNINLVQLNVHDGDNGTMQVDASVNAMLHSLVALTVPALGFDILVPNCLPGDPYILAANAQTQEIQVAPNQITSVSVEGIVRRLPEELTTICPGGDGSPLDFLVSSYIKGLETTIYIRGADAPSPSGAPEWMVDLLRSVTIPLPFTNKALDNLVKNFSMSDTHFSLPDPFAEPGTPEAQPTVSALVKVLIALPQEMNLRVDVPHVRALTNVYYSGEELGKLNIDKWQDANSTIVEDVDGASVLLVEFAIEDAPLEVTDSDVLSELVQDMLFGSKAVVLHVDANVDAKVSTGLGRFAVRGIPADGDFRVNTPSGNPIDHLHARIVSLEVVETTDSSLSVLTRVNFTNPTEYSATIPFADALVLSNNTALAHVIARNFSLVPGDNTNVVVEFSWDPLRNGGLDGIEAGQALISSFISGSNTTVAIQVHQGSIPSLPDLGKALSSLRIDVPLPTISGPGSPDDEDEGRSHFLQEATVHLWSSTAEFTLFSPLTSTSITITSIHAVAFYKEDEPVGRINYQELFDIPPGVSHTPRLPVDLVLGGGAYDALRRALGRSMAMDTVAKVGIKIGDYENVVVYRGKGIEASIKW</sequence>
<gene>
    <name evidence="6" type="ORF">N7493_012104</name>
</gene>
<feature type="compositionally biased region" description="Basic and acidic residues" evidence="1">
    <location>
        <begin position="1"/>
        <end position="22"/>
    </location>
</feature>
<evidence type="ECO:0008006" key="8">
    <source>
        <dbReference type="Google" id="ProtNLM"/>
    </source>
</evidence>
<keyword evidence="2" id="KW-0472">Membrane</keyword>
<evidence type="ECO:0000256" key="2">
    <source>
        <dbReference type="SAM" id="Phobius"/>
    </source>
</evidence>
<dbReference type="Pfam" id="PF26150">
    <property type="entry name" value="LEA-2_4"/>
    <property type="match status" value="1"/>
</dbReference>
<evidence type="ECO:0000259" key="5">
    <source>
        <dbReference type="Pfam" id="PF26153"/>
    </source>
</evidence>
<reference evidence="6" key="1">
    <citation type="journal article" date="2023" name="IMA Fungus">
        <title>Comparative genomic study of the Penicillium genus elucidates a diverse pangenome and 15 lateral gene transfer events.</title>
        <authorList>
            <person name="Petersen C."/>
            <person name="Sorensen T."/>
            <person name="Nielsen M.R."/>
            <person name="Sondergaard T.E."/>
            <person name="Sorensen J.L."/>
            <person name="Fitzpatrick D.A."/>
            <person name="Frisvad J.C."/>
            <person name="Nielsen K.L."/>
        </authorList>
    </citation>
    <scope>NUCLEOTIDE SEQUENCE</scope>
    <source>
        <strain evidence="6">IBT 17514</strain>
    </source>
</reference>
<keyword evidence="2" id="KW-0812">Transmembrane</keyword>
<feature type="domain" description="Tag1 C-terminal" evidence="3">
    <location>
        <begin position="474"/>
        <end position="587"/>
    </location>
</feature>
<feature type="domain" description="Tag1-like fifth Ig-like" evidence="5">
    <location>
        <begin position="740"/>
        <end position="851"/>
    </location>
</feature>
<keyword evidence="2" id="KW-1133">Transmembrane helix</keyword>
<dbReference type="Pfam" id="PF26153">
    <property type="entry name" value="LEA-2L_5"/>
    <property type="match status" value="1"/>
</dbReference>
<evidence type="ECO:0000313" key="6">
    <source>
        <dbReference type="EMBL" id="KAJ5699196.1"/>
    </source>
</evidence>
<dbReference type="InterPro" id="IPR046368">
    <property type="entry name" value="Tag1"/>
</dbReference>
<dbReference type="Pfam" id="PF22786">
    <property type="entry name" value="Tag1_C"/>
    <property type="match status" value="1"/>
</dbReference>
<organism evidence="6 7">
    <name type="scientific">Penicillium malachiteum</name>
    <dbReference type="NCBI Taxonomy" id="1324776"/>
    <lineage>
        <taxon>Eukaryota</taxon>
        <taxon>Fungi</taxon>
        <taxon>Dikarya</taxon>
        <taxon>Ascomycota</taxon>
        <taxon>Pezizomycotina</taxon>
        <taxon>Eurotiomycetes</taxon>
        <taxon>Eurotiomycetidae</taxon>
        <taxon>Eurotiales</taxon>
        <taxon>Aspergillaceae</taxon>
        <taxon>Penicillium</taxon>
    </lineage>
</organism>
<comment type="caution">
    <text evidence="6">The sequence shown here is derived from an EMBL/GenBank/DDBJ whole genome shotgun (WGS) entry which is preliminary data.</text>
</comment>
<evidence type="ECO:0000259" key="3">
    <source>
        <dbReference type="Pfam" id="PF22786"/>
    </source>
</evidence>